<feature type="compositionally biased region" description="Acidic residues" evidence="1">
    <location>
        <begin position="83"/>
        <end position="92"/>
    </location>
</feature>
<keyword evidence="3" id="KW-1185">Reference proteome</keyword>
<dbReference type="OrthoDB" id="5397628at2759"/>
<feature type="compositionally biased region" description="Basic and acidic residues" evidence="1">
    <location>
        <begin position="56"/>
        <end position="73"/>
    </location>
</feature>
<reference evidence="2" key="1">
    <citation type="journal article" date="2020" name="Stud. Mycol.">
        <title>101 Dothideomycetes genomes: a test case for predicting lifestyles and emergence of pathogens.</title>
        <authorList>
            <person name="Haridas S."/>
            <person name="Albert R."/>
            <person name="Binder M."/>
            <person name="Bloem J."/>
            <person name="Labutti K."/>
            <person name="Salamov A."/>
            <person name="Andreopoulos B."/>
            <person name="Baker S."/>
            <person name="Barry K."/>
            <person name="Bills G."/>
            <person name="Bluhm B."/>
            <person name="Cannon C."/>
            <person name="Castanera R."/>
            <person name="Culley D."/>
            <person name="Daum C."/>
            <person name="Ezra D."/>
            <person name="Gonzalez J."/>
            <person name="Henrissat B."/>
            <person name="Kuo A."/>
            <person name="Liang C."/>
            <person name="Lipzen A."/>
            <person name="Lutzoni F."/>
            <person name="Magnuson J."/>
            <person name="Mondo S."/>
            <person name="Nolan M."/>
            <person name="Ohm R."/>
            <person name="Pangilinan J."/>
            <person name="Park H.-J."/>
            <person name="Ramirez L."/>
            <person name="Alfaro M."/>
            <person name="Sun H."/>
            <person name="Tritt A."/>
            <person name="Yoshinaga Y."/>
            <person name="Zwiers L.-H."/>
            <person name="Turgeon B."/>
            <person name="Goodwin S."/>
            <person name="Spatafora J."/>
            <person name="Crous P."/>
            <person name="Grigoriev I."/>
        </authorList>
    </citation>
    <scope>NUCLEOTIDE SEQUENCE</scope>
    <source>
        <strain evidence="2">CBS 473.64</strain>
    </source>
</reference>
<accession>A0A6A6S4F5</accession>
<feature type="compositionally biased region" description="Basic and acidic residues" evidence="1">
    <location>
        <begin position="143"/>
        <end position="175"/>
    </location>
</feature>
<proteinExistence type="predicted"/>
<gene>
    <name evidence="2" type="ORF">P280DRAFT_424720</name>
</gene>
<feature type="non-terminal residue" evidence="2">
    <location>
        <position position="325"/>
    </location>
</feature>
<evidence type="ECO:0000256" key="1">
    <source>
        <dbReference type="SAM" id="MobiDB-lite"/>
    </source>
</evidence>
<dbReference type="AlphaFoldDB" id="A0A6A6S4F5"/>
<organism evidence="2 3">
    <name type="scientific">Massarina eburnea CBS 473.64</name>
    <dbReference type="NCBI Taxonomy" id="1395130"/>
    <lineage>
        <taxon>Eukaryota</taxon>
        <taxon>Fungi</taxon>
        <taxon>Dikarya</taxon>
        <taxon>Ascomycota</taxon>
        <taxon>Pezizomycotina</taxon>
        <taxon>Dothideomycetes</taxon>
        <taxon>Pleosporomycetidae</taxon>
        <taxon>Pleosporales</taxon>
        <taxon>Massarineae</taxon>
        <taxon>Massarinaceae</taxon>
        <taxon>Massarina</taxon>
    </lineage>
</organism>
<protein>
    <submittedName>
        <fullName evidence="2">Uncharacterized protein</fullName>
    </submittedName>
</protein>
<dbReference type="Proteomes" id="UP000799753">
    <property type="component" value="Unassembled WGS sequence"/>
</dbReference>
<evidence type="ECO:0000313" key="2">
    <source>
        <dbReference type="EMBL" id="KAF2642022.1"/>
    </source>
</evidence>
<feature type="compositionally biased region" description="Pro residues" evidence="1">
    <location>
        <begin position="110"/>
        <end position="126"/>
    </location>
</feature>
<sequence>MGILLSTVRGTVNLLLPFTDPQTPLLQDLLHTVVLCGTLYYAPKVAEHYNAQGEDTIPHNEDVHQPNNAREDVPIDDNLVLEPDNDDGEEVDALPHAPTPPQGQARAARPAPPNHAHPGPAGPANPRPVQNRVIGTKKAKSIARRDQRRAYHEFQRSQAEQRRAAEDHGREEREAQLATVKARRAEEERKIAERLRLEREKKKEEERREAEQERERRERVVARVRDEVGRKGAVDLGKVAREEGKERASIERLVRASGMVAAMEKDNAKSKIMITGEGWMVRVDAKLMKSAYADAVAFGDARDGRVSFQEFGGILEKAVLARAQA</sequence>
<feature type="region of interest" description="Disordered" evidence="1">
    <location>
        <begin position="55"/>
        <end position="186"/>
    </location>
</feature>
<evidence type="ECO:0000313" key="3">
    <source>
        <dbReference type="Proteomes" id="UP000799753"/>
    </source>
</evidence>
<name>A0A6A6S4F5_9PLEO</name>
<dbReference type="EMBL" id="MU006782">
    <property type="protein sequence ID" value="KAF2642022.1"/>
    <property type="molecule type" value="Genomic_DNA"/>
</dbReference>